<dbReference type="EMBL" id="JBHSFN010000002">
    <property type="protein sequence ID" value="MFC4585555.1"/>
    <property type="molecule type" value="Genomic_DNA"/>
</dbReference>
<evidence type="ECO:0008006" key="4">
    <source>
        <dbReference type="Google" id="ProtNLM"/>
    </source>
</evidence>
<organism evidence="2 3">
    <name type="scientific">Sphaerisporangium corydalis</name>
    <dbReference type="NCBI Taxonomy" id="1441875"/>
    <lineage>
        <taxon>Bacteria</taxon>
        <taxon>Bacillati</taxon>
        <taxon>Actinomycetota</taxon>
        <taxon>Actinomycetes</taxon>
        <taxon>Streptosporangiales</taxon>
        <taxon>Streptosporangiaceae</taxon>
        <taxon>Sphaerisporangium</taxon>
    </lineage>
</organism>
<protein>
    <recommendedName>
        <fullName evidence="4">Glycosyltransferase RgtA/B/C/D-like domain-containing protein</fullName>
    </recommendedName>
</protein>
<evidence type="ECO:0000313" key="2">
    <source>
        <dbReference type="EMBL" id="MFC4585555.1"/>
    </source>
</evidence>
<evidence type="ECO:0000313" key="3">
    <source>
        <dbReference type="Proteomes" id="UP001595891"/>
    </source>
</evidence>
<feature type="transmembrane region" description="Helical" evidence="1">
    <location>
        <begin position="30"/>
        <end position="49"/>
    </location>
</feature>
<keyword evidence="1" id="KW-0812">Transmembrane</keyword>
<gene>
    <name evidence="2" type="ORF">ACFO8L_05705</name>
</gene>
<evidence type="ECO:0000256" key="1">
    <source>
        <dbReference type="SAM" id="Phobius"/>
    </source>
</evidence>
<dbReference type="RefSeq" id="WP_262847379.1">
    <property type="nucleotide sequence ID" value="NZ_JANZYP010000062.1"/>
</dbReference>
<reference evidence="3" key="1">
    <citation type="journal article" date="2019" name="Int. J. Syst. Evol. Microbiol.">
        <title>The Global Catalogue of Microorganisms (GCM) 10K type strain sequencing project: providing services to taxonomists for standard genome sequencing and annotation.</title>
        <authorList>
            <consortium name="The Broad Institute Genomics Platform"/>
            <consortium name="The Broad Institute Genome Sequencing Center for Infectious Disease"/>
            <person name="Wu L."/>
            <person name="Ma J."/>
        </authorList>
    </citation>
    <scope>NUCLEOTIDE SEQUENCE [LARGE SCALE GENOMIC DNA]</scope>
    <source>
        <strain evidence="3">CCUG 49560</strain>
    </source>
</reference>
<feature type="transmembrane region" description="Helical" evidence="1">
    <location>
        <begin position="559"/>
        <end position="580"/>
    </location>
</feature>
<feature type="transmembrane region" description="Helical" evidence="1">
    <location>
        <begin position="270"/>
        <end position="292"/>
    </location>
</feature>
<feature type="transmembrane region" description="Helical" evidence="1">
    <location>
        <begin position="85"/>
        <end position="101"/>
    </location>
</feature>
<comment type="caution">
    <text evidence="2">The sequence shown here is derived from an EMBL/GenBank/DDBJ whole genome shotgun (WGS) entry which is preliminary data.</text>
</comment>
<dbReference type="Proteomes" id="UP001595891">
    <property type="component" value="Unassembled WGS sequence"/>
</dbReference>
<feature type="transmembrane region" description="Helical" evidence="1">
    <location>
        <begin position="500"/>
        <end position="521"/>
    </location>
</feature>
<accession>A0ABV9E7S8</accession>
<feature type="transmembrane region" description="Helical" evidence="1">
    <location>
        <begin position="239"/>
        <end position="258"/>
    </location>
</feature>
<feature type="transmembrane region" description="Helical" evidence="1">
    <location>
        <begin position="208"/>
        <end position="227"/>
    </location>
</feature>
<feature type="transmembrane region" description="Helical" evidence="1">
    <location>
        <begin position="346"/>
        <end position="366"/>
    </location>
</feature>
<keyword evidence="3" id="KW-1185">Reference proteome</keyword>
<sequence>MSRCLPAATALAVTVAVLLRYDVSPRDIILFTIYLLTCLTLPGTLLIRALHPAPRTLPEELALGLTLGYALEILTYLPARATGHPLLVLLWPAATYTAFLLHPRLRPHLTTRPTRTTPLPWAWSLSLAFTGVIAWGAVRFFRTNALRWPALGANDYDMPYHLALIGELKHHMPPAMPNVAGEPLSYHWFVYAHFAASSWITGVEPVTLLFRLTMLPILAAFVVLVGLTARRMTNSWASVAPAVAGTIFVGAPSLYLGHNDVLAWGGLQDVAWVSPTQTFGALVFAPVVLLLMDLFLPRRFGPGRWALLVVLLVTVMGSKATYLPLLATGLAAVAVTTALQRRRAPWRALVVLAMTLSCLAYAQFVLFGQARQGMVVAPLAFMRQGWAELSGVAPLSDTATRFTVPAGSLAGFTLLFLLCWAITWCGVLGLLARRRLLGRPSVVLMLGMGAAGHGAVLLFAHPGLSQFFFLFAAYPYLVIVTVYGITVITRRARMPARTTVWAVCAGLAAAYLVPLLAGVEVPLAPGRGDLPLYLPYLVLLAVAAAVAAVVAARGGALRAGAVVTTLMAAIALPACGHAHVISAAGKAARGGVDGVAPPVQDGSVPRATLAAARWLRDHSAEDDLVATNTHCRWGCEDPCDTQQLWMAALAERRMLVEGWAYTARNLAGWRPGEAIERLPFWDAERLRANDAVFTAPSARAVRVLRERYGVRWLLADRRLLHRPGRIGGVASLRFRVGDYSIYELPAAPGPGGDHGTKGSQ</sequence>
<feature type="transmembrane region" description="Helical" evidence="1">
    <location>
        <begin position="467"/>
        <end position="488"/>
    </location>
</feature>
<keyword evidence="1" id="KW-1133">Transmembrane helix</keyword>
<feature type="transmembrane region" description="Helical" evidence="1">
    <location>
        <begin position="299"/>
        <end position="316"/>
    </location>
</feature>
<proteinExistence type="predicted"/>
<feature type="transmembrane region" description="Helical" evidence="1">
    <location>
        <begin position="409"/>
        <end position="431"/>
    </location>
</feature>
<feature type="transmembrane region" description="Helical" evidence="1">
    <location>
        <begin position="121"/>
        <end position="141"/>
    </location>
</feature>
<feature type="transmembrane region" description="Helical" evidence="1">
    <location>
        <begin position="533"/>
        <end position="552"/>
    </location>
</feature>
<keyword evidence="1" id="KW-0472">Membrane</keyword>
<feature type="transmembrane region" description="Helical" evidence="1">
    <location>
        <begin position="61"/>
        <end position="79"/>
    </location>
</feature>
<name>A0ABV9E7S8_9ACTN</name>
<feature type="transmembrane region" description="Helical" evidence="1">
    <location>
        <begin position="443"/>
        <end position="461"/>
    </location>
</feature>